<dbReference type="InterPro" id="IPR027385">
    <property type="entry name" value="Beta-barrel_OMP"/>
</dbReference>
<feature type="domain" description="Outer membrane protein beta-barrel" evidence="7">
    <location>
        <begin position="15"/>
        <end position="215"/>
    </location>
</feature>
<dbReference type="EMBL" id="BMZO01000004">
    <property type="protein sequence ID" value="GHC68701.1"/>
    <property type="molecule type" value="Genomic_DNA"/>
</dbReference>
<evidence type="ECO:0000256" key="1">
    <source>
        <dbReference type="ARBA" id="ARBA00004442"/>
    </source>
</evidence>
<gene>
    <name evidence="8" type="ORF">GCM10010136_13680</name>
</gene>
<dbReference type="InterPro" id="IPR011250">
    <property type="entry name" value="OMP/PagP_B-barrel"/>
</dbReference>
<evidence type="ECO:0000313" key="8">
    <source>
        <dbReference type="EMBL" id="GHC68701.1"/>
    </source>
</evidence>
<protein>
    <submittedName>
        <fullName evidence="8">Porin</fullName>
    </submittedName>
</protein>
<evidence type="ECO:0000256" key="3">
    <source>
        <dbReference type="ARBA" id="ARBA00023136"/>
    </source>
</evidence>
<reference evidence="8" key="2">
    <citation type="submission" date="2020-09" db="EMBL/GenBank/DDBJ databases">
        <authorList>
            <person name="Sun Q."/>
            <person name="Kim S."/>
        </authorList>
    </citation>
    <scope>NUCLEOTIDE SEQUENCE</scope>
    <source>
        <strain evidence="8">KCTC 42097</strain>
    </source>
</reference>
<feature type="signal peptide" evidence="6">
    <location>
        <begin position="1"/>
        <end position="24"/>
    </location>
</feature>
<dbReference type="InterPro" id="IPR051692">
    <property type="entry name" value="OMP-like"/>
</dbReference>
<evidence type="ECO:0000256" key="4">
    <source>
        <dbReference type="ARBA" id="ARBA00023237"/>
    </source>
</evidence>
<evidence type="ECO:0000256" key="2">
    <source>
        <dbReference type="ARBA" id="ARBA00022729"/>
    </source>
</evidence>
<name>A0A8J3GFS2_9HYPH</name>
<proteinExistence type="inferred from homology"/>
<organism evidence="8 9">
    <name type="scientific">Limoniibacter endophyticus</name>
    <dbReference type="NCBI Taxonomy" id="1565040"/>
    <lineage>
        <taxon>Bacteria</taxon>
        <taxon>Pseudomonadati</taxon>
        <taxon>Pseudomonadota</taxon>
        <taxon>Alphaproteobacteria</taxon>
        <taxon>Hyphomicrobiales</taxon>
        <taxon>Bartonellaceae</taxon>
        <taxon>Limoniibacter</taxon>
    </lineage>
</organism>
<dbReference type="SUPFAM" id="SSF56925">
    <property type="entry name" value="OMPA-like"/>
    <property type="match status" value="1"/>
</dbReference>
<comment type="caution">
    <text evidence="8">The sequence shown here is derived from an EMBL/GenBank/DDBJ whole genome shotgun (WGS) entry which is preliminary data.</text>
</comment>
<dbReference type="PANTHER" id="PTHR34001:SF3">
    <property type="entry name" value="BLL7405 PROTEIN"/>
    <property type="match status" value="1"/>
</dbReference>
<evidence type="ECO:0000313" key="9">
    <source>
        <dbReference type="Proteomes" id="UP000641137"/>
    </source>
</evidence>
<comment type="subcellular location">
    <subcellularLocation>
        <location evidence="1">Cell outer membrane</location>
    </subcellularLocation>
</comment>
<evidence type="ECO:0000259" key="7">
    <source>
        <dbReference type="Pfam" id="PF13505"/>
    </source>
</evidence>
<evidence type="ECO:0000256" key="5">
    <source>
        <dbReference type="ARBA" id="ARBA00038306"/>
    </source>
</evidence>
<dbReference type="PANTHER" id="PTHR34001">
    <property type="entry name" value="BLL7405 PROTEIN"/>
    <property type="match status" value="1"/>
</dbReference>
<dbReference type="AlphaFoldDB" id="A0A8J3GFS2"/>
<dbReference type="Gene3D" id="2.40.160.20">
    <property type="match status" value="1"/>
</dbReference>
<dbReference type="GO" id="GO:0009279">
    <property type="term" value="C:cell outer membrane"/>
    <property type="evidence" value="ECO:0007669"/>
    <property type="project" value="UniProtKB-SubCell"/>
</dbReference>
<keyword evidence="9" id="KW-1185">Reference proteome</keyword>
<keyword evidence="3" id="KW-0472">Membrane</keyword>
<comment type="similarity">
    <text evidence="5">Belongs to the Omp25/RopB family.</text>
</comment>
<dbReference type="RefSeq" id="WP_189489206.1">
    <property type="nucleotide sequence ID" value="NZ_BMZO01000004.1"/>
</dbReference>
<sequence>MKSTLNYVSATIAALGLSVAAASAADVVYDAPPAPPAAPVEVAPVASWGGAYLGAQGGYGFSGDADLPGVGIETDGFVGGVFGGYNWETGNGLVYGIEADVNYSDVSGGAAGIQAKSGVDGALRARIGSAVTPDVLVYAAGGVAAKNQKIEAAGISEKETMVGWTAGVGTDVKLTENVFARGEYRYTDYGDEDFDTFGNVESKDHRVMVGVGVKF</sequence>
<reference evidence="8" key="1">
    <citation type="journal article" date="2014" name="Int. J. Syst. Evol. Microbiol.">
        <title>Complete genome sequence of Corynebacterium casei LMG S-19264T (=DSM 44701T), isolated from a smear-ripened cheese.</title>
        <authorList>
            <consortium name="US DOE Joint Genome Institute (JGI-PGF)"/>
            <person name="Walter F."/>
            <person name="Albersmeier A."/>
            <person name="Kalinowski J."/>
            <person name="Ruckert C."/>
        </authorList>
    </citation>
    <scope>NUCLEOTIDE SEQUENCE</scope>
    <source>
        <strain evidence="8">KCTC 42097</strain>
    </source>
</reference>
<dbReference type="Proteomes" id="UP000641137">
    <property type="component" value="Unassembled WGS sequence"/>
</dbReference>
<dbReference type="Pfam" id="PF13505">
    <property type="entry name" value="OMP_b-brl"/>
    <property type="match status" value="1"/>
</dbReference>
<evidence type="ECO:0000256" key="6">
    <source>
        <dbReference type="SAM" id="SignalP"/>
    </source>
</evidence>
<keyword evidence="2 6" id="KW-0732">Signal</keyword>
<accession>A0A8J3GFS2</accession>
<keyword evidence="4" id="KW-0998">Cell outer membrane</keyword>
<feature type="chain" id="PRO_5035313119" evidence="6">
    <location>
        <begin position="25"/>
        <end position="215"/>
    </location>
</feature>